<evidence type="ECO:0000256" key="1">
    <source>
        <dbReference type="SAM" id="MobiDB-lite"/>
    </source>
</evidence>
<proteinExistence type="predicted"/>
<dbReference type="AlphaFoldDB" id="A0A8X7C316"/>
<name>A0A8X7C316_9ARAC</name>
<accession>A0A8X7C316</accession>
<feature type="region of interest" description="Disordered" evidence="1">
    <location>
        <begin position="1"/>
        <end position="58"/>
    </location>
</feature>
<evidence type="ECO:0000313" key="2">
    <source>
        <dbReference type="EMBL" id="GFY50869.1"/>
    </source>
</evidence>
<dbReference type="EMBL" id="BMAV01007765">
    <property type="protein sequence ID" value="GFY50869.1"/>
    <property type="molecule type" value="Genomic_DNA"/>
</dbReference>
<feature type="compositionally biased region" description="Basic and acidic residues" evidence="1">
    <location>
        <begin position="84"/>
        <end position="114"/>
    </location>
</feature>
<feature type="compositionally biased region" description="Polar residues" evidence="1">
    <location>
        <begin position="18"/>
        <end position="48"/>
    </location>
</feature>
<feature type="region of interest" description="Disordered" evidence="1">
    <location>
        <begin position="83"/>
        <end position="114"/>
    </location>
</feature>
<dbReference type="OrthoDB" id="1939643at2759"/>
<dbReference type="Proteomes" id="UP000886998">
    <property type="component" value="Unassembled WGS sequence"/>
</dbReference>
<feature type="compositionally biased region" description="Basic and acidic residues" evidence="1">
    <location>
        <begin position="1"/>
        <end position="13"/>
    </location>
</feature>
<keyword evidence="3" id="KW-1185">Reference proteome</keyword>
<gene>
    <name evidence="2" type="ORF">TNIN_368711</name>
</gene>
<protein>
    <submittedName>
        <fullName evidence="2">Uncharacterized protein</fullName>
    </submittedName>
</protein>
<organism evidence="2 3">
    <name type="scientific">Trichonephila inaurata madagascariensis</name>
    <dbReference type="NCBI Taxonomy" id="2747483"/>
    <lineage>
        <taxon>Eukaryota</taxon>
        <taxon>Metazoa</taxon>
        <taxon>Ecdysozoa</taxon>
        <taxon>Arthropoda</taxon>
        <taxon>Chelicerata</taxon>
        <taxon>Arachnida</taxon>
        <taxon>Araneae</taxon>
        <taxon>Araneomorphae</taxon>
        <taxon>Entelegynae</taxon>
        <taxon>Araneoidea</taxon>
        <taxon>Nephilidae</taxon>
        <taxon>Trichonephila</taxon>
        <taxon>Trichonephila inaurata</taxon>
    </lineage>
</organism>
<reference evidence="2" key="1">
    <citation type="submission" date="2020-08" db="EMBL/GenBank/DDBJ databases">
        <title>Multicomponent nature underlies the extraordinary mechanical properties of spider dragline silk.</title>
        <authorList>
            <person name="Kono N."/>
            <person name="Nakamura H."/>
            <person name="Mori M."/>
            <person name="Yoshida Y."/>
            <person name="Ohtoshi R."/>
            <person name="Malay A.D."/>
            <person name="Moran D.A.P."/>
            <person name="Tomita M."/>
            <person name="Numata K."/>
            <person name="Arakawa K."/>
        </authorList>
    </citation>
    <scope>NUCLEOTIDE SEQUENCE</scope>
</reference>
<sequence length="114" mass="12903">MSIVKRKENRMTDLGKNNRCSRSPTKSTISRTQCKQSKDVISNGNISEPANGLRRSSRFRVPPLDIWRNERLVFETLPSGEVKCSIDKGTEEQRGEAKKSSEENSNEEKESANC</sequence>
<evidence type="ECO:0000313" key="3">
    <source>
        <dbReference type="Proteomes" id="UP000886998"/>
    </source>
</evidence>
<comment type="caution">
    <text evidence="2">The sequence shown here is derived from an EMBL/GenBank/DDBJ whole genome shotgun (WGS) entry which is preliminary data.</text>
</comment>